<organism evidence="1">
    <name type="scientific">Timspurckia oligopyrenoides</name>
    <dbReference type="NCBI Taxonomy" id="708627"/>
    <lineage>
        <taxon>Eukaryota</taxon>
        <taxon>Rhodophyta</taxon>
        <taxon>Bangiophyceae</taxon>
        <taxon>Porphyridiales</taxon>
        <taxon>Porphyridiaceae</taxon>
        <taxon>Timspurckia</taxon>
    </lineage>
</organism>
<accession>A0A7S1ERK5</accession>
<gene>
    <name evidence="1" type="ORF">TOLI1172_LOCUS4079</name>
</gene>
<evidence type="ECO:0000313" key="1">
    <source>
        <dbReference type="EMBL" id="CAD8819690.1"/>
    </source>
</evidence>
<proteinExistence type="predicted"/>
<name>A0A7S1ERK5_9RHOD</name>
<protein>
    <submittedName>
        <fullName evidence="1">Uncharacterized protein</fullName>
    </submittedName>
</protein>
<reference evidence="1" key="1">
    <citation type="submission" date="2021-01" db="EMBL/GenBank/DDBJ databases">
        <authorList>
            <person name="Corre E."/>
            <person name="Pelletier E."/>
            <person name="Niang G."/>
            <person name="Scheremetjew M."/>
            <person name="Finn R."/>
            <person name="Kale V."/>
            <person name="Holt S."/>
            <person name="Cochrane G."/>
            <person name="Meng A."/>
            <person name="Brown T."/>
            <person name="Cohen L."/>
        </authorList>
    </citation>
    <scope>NUCLEOTIDE SEQUENCE</scope>
    <source>
        <strain evidence="1">CCMP3278</strain>
    </source>
</reference>
<sequence>MENMDGKVSCLMFNSISDMSLAEYEVQDIDPLGALYDLDDSEPSFEEGQFFLEQFTLLCDSSEQKRTEQAKRKMKPREQVIKPKKNGRREQVRMRKQALEDMLRARPMIAEPSFSIRKMAEEIIDETFGRLLRELK</sequence>
<dbReference type="AlphaFoldDB" id="A0A7S1ERK5"/>
<dbReference type="EMBL" id="HBFP01005737">
    <property type="protein sequence ID" value="CAD8819690.1"/>
    <property type="molecule type" value="Transcribed_RNA"/>
</dbReference>